<dbReference type="Pfam" id="PF03018">
    <property type="entry name" value="Dirigent"/>
    <property type="match status" value="1"/>
</dbReference>
<dbReference type="GO" id="GO:0045430">
    <property type="term" value="F:chalcone isomerase activity"/>
    <property type="evidence" value="ECO:0007669"/>
    <property type="project" value="InterPro"/>
</dbReference>
<dbReference type="InterPro" id="IPR004265">
    <property type="entry name" value="Dirigent"/>
</dbReference>
<accession>A0AAV6MTE0</accession>
<name>A0AAV6MTE0_9ROSI</name>
<dbReference type="PANTHER" id="PTHR28039">
    <property type="entry name" value="CHALCONE--FLAVONONE ISOMERASE 1-RELATED"/>
    <property type="match status" value="1"/>
</dbReference>
<dbReference type="InterPro" id="IPR016087">
    <property type="entry name" value="Chalcone_isomerase"/>
</dbReference>
<keyword evidence="1" id="KW-0052">Apoplast</keyword>
<dbReference type="Pfam" id="PF02431">
    <property type="entry name" value="Chalcone"/>
    <property type="match status" value="1"/>
</dbReference>
<dbReference type="InterPro" id="IPR044164">
    <property type="entry name" value="CFI"/>
</dbReference>
<evidence type="ECO:0000313" key="3">
    <source>
        <dbReference type="EMBL" id="KAG6585920.1"/>
    </source>
</evidence>
<evidence type="ECO:0000259" key="2">
    <source>
        <dbReference type="Pfam" id="PF02431"/>
    </source>
</evidence>
<feature type="domain" description="Chalcone isomerase" evidence="2">
    <location>
        <begin position="52"/>
        <end position="131"/>
    </location>
</feature>
<evidence type="ECO:0000313" key="4">
    <source>
        <dbReference type="Proteomes" id="UP000685013"/>
    </source>
</evidence>
<dbReference type="EMBL" id="JAGKQH010000012">
    <property type="protein sequence ID" value="KAG6585920.1"/>
    <property type="molecule type" value="Genomic_DNA"/>
</dbReference>
<keyword evidence="3" id="KW-0413">Isomerase</keyword>
<dbReference type="Proteomes" id="UP000685013">
    <property type="component" value="Chromosome 12"/>
</dbReference>
<proteinExistence type="inferred from homology"/>
<gene>
    <name evidence="3" type="primary">CHI</name>
    <name evidence="3" type="ORF">SDJN03_18653</name>
</gene>
<organism evidence="3 4">
    <name type="scientific">Cucurbita argyrosperma subsp. sororia</name>
    <dbReference type="NCBI Taxonomy" id="37648"/>
    <lineage>
        <taxon>Eukaryota</taxon>
        <taxon>Viridiplantae</taxon>
        <taxon>Streptophyta</taxon>
        <taxon>Embryophyta</taxon>
        <taxon>Tracheophyta</taxon>
        <taxon>Spermatophyta</taxon>
        <taxon>Magnoliopsida</taxon>
        <taxon>eudicotyledons</taxon>
        <taxon>Gunneridae</taxon>
        <taxon>Pentapetalae</taxon>
        <taxon>rosids</taxon>
        <taxon>fabids</taxon>
        <taxon>Cucurbitales</taxon>
        <taxon>Cucurbitaceae</taxon>
        <taxon>Cucurbiteae</taxon>
        <taxon>Cucurbita</taxon>
    </lineage>
</organism>
<evidence type="ECO:0000256" key="1">
    <source>
        <dbReference type="RuleBase" id="RU363099"/>
    </source>
</evidence>
<feature type="non-terminal residue" evidence="3">
    <location>
        <position position="1"/>
    </location>
</feature>
<comment type="caution">
    <text evidence="3">The sequence shown here is derived from an EMBL/GenBank/DDBJ whole genome shotgun (WGS) entry which is preliminary data.</text>
</comment>
<keyword evidence="4" id="KW-1185">Reference proteome</keyword>
<keyword evidence="1" id="KW-0964">Secreted</keyword>
<comment type="subunit">
    <text evidence="1">Homodimer.</text>
</comment>
<dbReference type="AlphaFoldDB" id="A0AAV6MTE0"/>
<sequence>MPPGSAKTLSSAVQVRFHRRARLRVRELEVEGNSVKFTAIGVYLEKDAFPLLAGPFEKFTNVTMIRPLTGQQYAEKVAERTVKQLGNPWGMYTEEGAEAIKKFIDAFKNETFPAGSSILFTHLPPNTLSVSSIVLMIGSTSSNFLNQTLYPALCCSASCGSSANSGKNSLDEQPQVFGQYSGLASNVVCDARFGNSGVELLHLSTTLPRFGRNVGWIPIPVYRYKQLMFGTMTVIDDELTEGHGARFLALIGKDKGFYVVSSEMETVKQGHSQLCLQVAITSTSLSFFGVHRTAVV</sequence>
<comment type="function">
    <text evidence="1">Dirigent proteins impart stereoselectivity on the phenoxy radical-coupling reaction, yielding optically active lignans from two molecules of coniferyl alcohol in the biosynthesis of lignans, flavonolignans, and alkaloids and thus plays a central role in plant secondary metabolism.</text>
</comment>
<reference evidence="3 4" key="1">
    <citation type="journal article" date="2021" name="Hortic Res">
        <title>The domestication of Cucurbita argyrosperma as revealed by the genome of its wild relative.</title>
        <authorList>
            <person name="Barrera-Redondo J."/>
            <person name="Sanchez-de la Vega G."/>
            <person name="Aguirre-Liguori J.A."/>
            <person name="Castellanos-Morales G."/>
            <person name="Gutierrez-Guerrero Y.T."/>
            <person name="Aguirre-Dugua X."/>
            <person name="Aguirre-Planter E."/>
            <person name="Tenaillon M.I."/>
            <person name="Lira-Saade R."/>
            <person name="Eguiarte L.E."/>
        </authorList>
    </citation>
    <scope>NUCLEOTIDE SEQUENCE [LARGE SCALE GENOMIC DNA]</scope>
    <source>
        <strain evidence="3">JBR-2021</strain>
    </source>
</reference>
<comment type="similarity">
    <text evidence="1">Belongs to the plant dirigent protein family.</text>
</comment>
<comment type="subcellular location">
    <subcellularLocation>
        <location evidence="1">Secreted</location>
        <location evidence="1">Extracellular space</location>
        <location evidence="1">Apoplast</location>
    </subcellularLocation>
</comment>
<dbReference type="GO" id="GO:0009813">
    <property type="term" value="P:flavonoid biosynthetic process"/>
    <property type="evidence" value="ECO:0007669"/>
    <property type="project" value="InterPro"/>
</dbReference>
<dbReference type="GO" id="GO:0048046">
    <property type="term" value="C:apoplast"/>
    <property type="evidence" value="ECO:0007669"/>
    <property type="project" value="UniProtKB-SubCell"/>
</dbReference>
<dbReference type="PANTHER" id="PTHR28039:SF8">
    <property type="entry name" value="CHALCONE--FLAVANONE ISOMERASE 1-RELATED"/>
    <property type="match status" value="1"/>
</dbReference>
<protein>
    <recommendedName>
        <fullName evidence="1">Dirigent protein</fullName>
    </recommendedName>
</protein>